<feature type="domain" description="Histidine kinase" evidence="4">
    <location>
        <begin position="198"/>
        <end position="411"/>
    </location>
</feature>
<dbReference type="PANTHER" id="PTHR45569:SF1">
    <property type="entry name" value="SENSOR PROTEIN KDPD"/>
    <property type="match status" value="1"/>
</dbReference>
<dbReference type="Pfam" id="PF13185">
    <property type="entry name" value="GAF_2"/>
    <property type="match status" value="1"/>
</dbReference>
<dbReference type="EC" id="2.7.13.3" evidence="2"/>
<evidence type="ECO:0000313" key="5">
    <source>
        <dbReference type="EMBL" id="MBZ5709747.1"/>
    </source>
</evidence>
<dbReference type="SMART" id="SM00065">
    <property type="entry name" value="GAF"/>
    <property type="match status" value="1"/>
</dbReference>
<dbReference type="InterPro" id="IPR036097">
    <property type="entry name" value="HisK_dim/P_sf"/>
</dbReference>
<dbReference type="InterPro" id="IPR003018">
    <property type="entry name" value="GAF"/>
</dbReference>
<gene>
    <name evidence="5" type="ORF">K7C98_10825</name>
</gene>
<dbReference type="PANTHER" id="PTHR45569">
    <property type="entry name" value="SENSOR PROTEIN KDPD"/>
    <property type="match status" value="1"/>
</dbReference>
<comment type="caution">
    <text evidence="5">The sequence shown here is derived from an EMBL/GenBank/DDBJ whole genome shotgun (WGS) entry which is preliminary data.</text>
</comment>
<dbReference type="Gene3D" id="3.30.565.10">
    <property type="entry name" value="Histidine kinase-like ATPase, C-terminal domain"/>
    <property type="match status" value="1"/>
</dbReference>
<dbReference type="SMART" id="SM00388">
    <property type="entry name" value="HisKA"/>
    <property type="match status" value="1"/>
</dbReference>
<accession>A0ABS7TNE0</accession>
<name>A0ABS7TNE0_9BACT</name>
<dbReference type="InterPro" id="IPR029016">
    <property type="entry name" value="GAF-like_dom_sf"/>
</dbReference>
<keyword evidence="3" id="KW-0597">Phosphoprotein</keyword>
<comment type="catalytic activity">
    <reaction evidence="1">
        <text>ATP + protein L-histidine = ADP + protein N-phospho-L-histidine.</text>
        <dbReference type="EC" id="2.7.13.3"/>
    </reaction>
</comment>
<dbReference type="CDD" id="cd00082">
    <property type="entry name" value="HisKA"/>
    <property type="match status" value="1"/>
</dbReference>
<dbReference type="InterPro" id="IPR052023">
    <property type="entry name" value="Histidine_kinase_KdpD"/>
</dbReference>
<dbReference type="InterPro" id="IPR005467">
    <property type="entry name" value="His_kinase_dom"/>
</dbReference>
<dbReference type="SUPFAM" id="SSF55874">
    <property type="entry name" value="ATPase domain of HSP90 chaperone/DNA topoisomerase II/histidine kinase"/>
    <property type="match status" value="1"/>
</dbReference>
<dbReference type="SUPFAM" id="SSF47384">
    <property type="entry name" value="Homodimeric domain of signal transducing histidine kinase"/>
    <property type="match status" value="1"/>
</dbReference>
<dbReference type="RefSeq" id="WP_224191513.1">
    <property type="nucleotide sequence ID" value="NZ_JAIRAU010000008.1"/>
</dbReference>
<proteinExistence type="predicted"/>
<dbReference type="InterPro" id="IPR036890">
    <property type="entry name" value="HATPase_C_sf"/>
</dbReference>
<dbReference type="PRINTS" id="PR00344">
    <property type="entry name" value="BCTRLSENSOR"/>
</dbReference>
<dbReference type="Proteomes" id="UP001139031">
    <property type="component" value="Unassembled WGS sequence"/>
</dbReference>
<protein>
    <recommendedName>
        <fullName evidence="2">histidine kinase</fullName>
        <ecNumber evidence="2">2.7.13.3</ecNumber>
    </recommendedName>
</protein>
<dbReference type="InterPro" id="IPR003661">
    <property type="entry name" value="HisK_dim/P_dom"/>
</dbReference>
<reference evidence="5" key="1">
    <citation type="submission" date="2021-08" db="EMBL/GenBank/DDBJ databases">
        <authorList>
            <person name="Stevens D.C."/>
        </authorList>
    </citation>
    <scope>NUCLEOTIDE SEQUENCE</scope>
    <source>
        <strain evidence="5">DSM 53165</strain>
    </source>
</reference>
<sequence length="420" mass="44963">MALHPSLGGHRQELLFDTLTRLLALPATTVEDTLKSVSNLVGSVLESDKVDTFLLEAASSTLVAVGTSDTATGRRQKALGLDRLPLANGGRTVAVFRGGEPHACNDVAGDGEELPGIRDALQIRSTIAVPLDVRGQRRGVLQVASLAPDKYEPADLPFLVAVAGWVGVVTHRAEIVQEATESAAQRARQRTAEELVAVVAHDLRNHLAPLTTRLFALLMRAERDGRDRDLGDLKKFQASLERLERVITNLLDVERIERGLFLLKPEPIDLARLVGETAALLSTPEHPVQVEAAASAPVEADPDAIRQVLENLLHNAGKHAPGGSGTTISVAWEHREDGEWVTVRVHDAGPGVAPELVPRLFERFSTGPASPGLGLGLYLARSIAQAHGGTLTLEDLETSGACFCLALPLREAGQDDETDR</sequence>
<evidence type="ECO:0000256" key="3">
    <source>
        <dbReference type="ARBA" id="ARBA00022553"/>
    </source>
</evidence>
<evidence type="ECO:0000313" key="6">
    <source>
        <dbReference type="Proteomes" id="UP001139031"/>
    </source>
</evidence>
<organism evidence="5 6">
    <name type="scientific">Nannocystis pusilla</name>
    <dbReference type="NCBI Taxonomy" id="889268"/>
    <lineage>
        <taxon>Bacteria</taxon>
        <taxon>Pseudomonadati</taxon>
        <taxon>Myxococcota</taxon>
        <taxon>Polyangia</taxon>
        <taxon>Nannocystales</taxon>
        <taxon>Nannocystaceae</taxon>
        <taxon>Nannocystis</taxon>
    </lineage>
</organism>
<dbReference type="PROSITE" id="PS50109">
    <property type="entry name" value="HIS_KIN"/>
    <property type="match status" value="1"/>
</dbReference>
<evidence type="ECO:0000256" key="1">
    <source>
        <dbReference type="ARBA" id="ARBA00000085"/>
    </source>
</evidence>
<dbReference type="EMBL" id="JAIRAU010000008">
    <property type="protein sequence ID" value="MBZ5709747.1"/>
    <property type="molecule type" value="Genomic_DNA"/>
</dbReference>
<dbReference type="Pfam" id="PF02518">
    <property type="entry name" value="HATPase_c"/>
    <property type="match status" value="1"/>
</dbReference>
<dbReference type="InterPro" id="IPR003594">
    <property type="entry name" value="HATPase_dom"/>
</dbReference>
<evidence type="ECO:0000256" key="2">
    <source>
        <dbReference type="ARBA" id="ARBA00012438"/>
    </source>
</evidence>
<evidence type="ECO:0000259" key="4">
    <source>
        <dbReference type="PROSITE" id="PS50109"/>
    </source>
</evidence>
<dbReference type="SMART" id="SM00387">
    <property type="entry name" value="HATPase_c"/>
    <property type="match status" value="1"/>
</dbReference>
<dbReference type="Gene3D" id="3.30.450.40">
    <property type="match status" value="1"/>
</dbReference>
<dbReference type="CDD" id="cd00075">
    <property type="entry name" value="HATPase"/>
    <property type="match status" value="1"/>
</dbReference>
<dbReference type="Pfam" id="PF00512">
    <property type="entry name" value="HisKA"/>
    <property type="match status" value="1"/>
</dbReference>
<keyword evidence="6" id="KW-1185">Reference proteome</keyword>
<dbReference type="InterPro" id="IPR004358">
    <property type="entry name" value="Sig_transdc_His_kin-like_C"/>
</dbReference>
<dbReference type="SUPFAM" id="SSF55781">
    <property type="entry name" value="GAF domain-like"/>
    <property type="match status" value="1"/>
</dbReference>
<dbReference type="Gene3D" id="1.10.287.130">
    <property type="match status" value="1"/>
</dbReference>